<proteinExistence type="predicted"/>
<evidence type="ECO:0000313" key="3">
    <source>
        <dbReference type="Proteomes" id="UP001183410"/>
    </source>
</evidence>
<protein>
    <recommendedName>
        <fullName evidence="4">DUF4235 domain-containing protein</fullName>
    </recommendedName>
</protein>
<accession>A0ABU2JWT3</accession>
<organism evidence="2 3">
    <name type="scientific">Streptomyces chisholmiae</name>
    <dbReference type="NCBI Taxonomy" id="3075540"/>
    <lineage>
        <taxon>Bacteria</taxon>
        <taxon>Bacillati</taxon>
        <taxon>Actinomycetota</taxon>
        <taxon>Actinomycetes</taxon>
        <taxon>Kitasatosporales</taxon>
        <taxon>Streptomycetaceae</taxon>
        <taxon>Streptomyces</taxon>
    </lineage>
</organism>
<keyword evidence="1" id="KW-1133">Transmembrane helix</keyword>
<feature type="transmembrane region" description="Helical" evidence="1">
    <location>
        <begin position="41"/>
        <end position="59"/>
    </location>
</feature>
<sequence>MSKKPKSKISTYFSIGGSLIGAFGVVKQVREAREEQDTLRLVDAAVSAAAIVTTIALLTRELRRMQRDGDDVLSD</sequence>
<evidence type="ECO:0008006" key="4">
    <source>
        <dbReference type="Google" id="ProtNLM"/>
    </source>
</evidence>
<comment type="caution">
    <text evidence="2">The sequence shown here is derived from an EMBL/GenBank/DDBJ whole genome shotgun (WGS) entry which is preliminary data.</text>
</comment>
<keyword evidence="1" id="KW-0812">Transmembrane</keyword>
<feature type="transmembrane region" description="Helical" evidence="1">
    <location>
        <begin position="12"/>
        <end position="29"/>
    </location>
</feature>
<dbReference type="EMBL" id="JAVREO010000016">
    <property type="protein sequence ID" value="MDT0269420.1"/>
    <property type="molecule type" value="Genomic_DNA"/>
</dbReference>
<gene>
    <name evidence="2" type="ORF">RM844_24365</name>
</gene>
<evidence type="ECO:0000313" key="2">
    <source>
        <dbReference type="EMBL" id="MDT0269420.1"/>
    </source>
</evidence>
<keyword evidence="3" id="KW-1185">Reference proteome</keyword>
<evidence type="ECO:0000256" key="1">
    <source>
        <dbReference type="SAM" id="Phobius"/>
    </source>
</evidence>
<dbReference type="Proteomes" id="UP001183410">
    <property type="component" value="Unassembled WGS sequence"/>
</dbReference>
<reference evidence="3" key="1">
    <citation type="submission" date="2023-07" db="EMBL/GenBank/DDBJ databases">
        <title>30 novel species of actinomycetes from the DSMZ collection.</title>
        <authorList>
            <person name="Nouioui I."/>
        </authorList>
    </citation>
    <scope>NUCLEOTIDE SEQUENCE [LARGE SCALE GENOMIC DNA]</scope>
    <source>
        <strain evidence="3">DSM 44915</strain>
    </source>
</reference>
<name>A0ABU2JWT3_9ACTN</name>
<keyword evidence="1" id="KW-0472">Membrane</keyword>
<dbReference type="RefSeq" id="WP_311669498.1">
    <property type="nucleotide sequence ID" value="NZ_JAVREO010000016.1"/>
</dbReference>